<dbReference type="Pfam" id="PF02868">
    <property type="entry name" value="Peptidase_M4_C"/>
    <property type="match status" value="1"/>
</dbReference>
<keyword evidence="4 8" id="KW-0378">Hydrolase</keyword>
<proteinExistence type="inferred from homology"/>
<evidence type="ECO:0000256" key="6">
    <source>
        <dbReference type="ARBA" id="ARBA00023049"/>
    </source>
</evidence>
<dbReference type="PANTHER" id="PTHR43579:SF1">
    <property type="entry name" value="NEUTRAL METALLOPROTEINASE"/>
    <property type="match status" value="1"/>
</dbReference>
<evidence type="ECO:0000256" key="1">
    <source>
        <dbReference type="ARBA" id="ARBA00009388"/>
    </source>
</evidence>
<dbReference type="GO" id="GO:0004222">
    <property type="term" value="F:metalloendopeptidase activity"/>
    <property type="evidence" value="ECO:0007669"/>
    <property type="project" value="UniProtKB-UniRule"/>
</dbReference>
<keyword evidence="8" id="KW-0964">Secreted</keyword>
<keyword evidence="3" id="KW-0479">Metal-binding</keyword>
<dbReference type="Gene3D" id="1.10.390.10">
    <property type="entry name" value="Neutral Protease Domain 2"/>
    <property type="match status" value="1"/>
</dbReference>
<dbReference type="Proteomes" id="UP001165678">
    <property type="component" value="Unassembled WGS sequence"/>
</dbReference>
<comment type="similarity">
    <text evidence="1 8">Belongs to the peptidase M4 family.</text>
</comment>
<accession>A0AA42CUI1</accession>
<evidence type="ECO:0000313" key="11">
    <source>
        <dbReference type="EMBL" id="MCX2524707.1"/>
    </source>
</evidence>
<gene>
    <name evidence="11" type="ORF">OQ287_10700</name>
</gene>
<comment type="subcellular location">
    <subcellularLocation>
        <location evidence="8">Secreted</location>
    </subcellularLocation>
</comment>
<evidence type="ECO:0000256" key="4">
    <source>
        <dbReference type="ARBA" id="ARBA00022801"/>
    </source>
</evidence>
<evidence type="ECO:0000259" key="10">
    <source>
        <dbReference type="Pfam" id="PF02868"/>
    </source>
</evidence>
<dbReference type="EMBL" id="JAPIVE010000003">
    <property type="protein sequence ID" value="MCX2524707.1"/>
    <property type="molecule type" value="Genomic_DNA"/>
</dbReference>
<sequence length="347" mass="37810">MATRYPGVIPPHMLKRLSEHGSESQRRWASSTLSTDRHFRQPMAAREMAAALHAEYSNSPRGTPSRYIFDAGHKTELPGELVLSEGEPATADDTAHEAYTDLGATYRFFYDVFERHSIDGEGMALLGSVHYGEAYQNAFWDGRQMVFGDGDGEIFLPFTRAIDVVAHELTHGVTELTAGLVYYNQSGALNESISDVFGVMVKQYQAGQTVDEADWLIGAALLGPEVQGKALRSMAAPGTAYDDPVLGKDPQPGHMDQFVDTTDDNGGVHINSGIPNHAFYLIATELGGYSWETAGAIWYAALTDERLANDAQFVDFAGLTMAHATQRFGSKVADIVQKGWQQVGIGP</sequence>
<name>A0AA42CUI1_9GAMM</name>
<evidence type="ECO:0000256" key="8">
    <source>
        <dbReference type="RuleBase" id="RU366073"/>
    </source>
</evidence>
<protein>
    <recommendedName>
        <fullName evidence="8">Neutral metalloproteinase</fullName>
        <ecNumber evidence="8">3.4.24.-</ecNumber>
    </recommendedName>
</protein>
<evidence type="ECO:0000313" key="12">
    <source>
        <dbReference type="Proteomes" id="UP001165678"/>
    </source>
</evidence>
<dbReference type="PANTHER" id="PTHR43579">
    <property type="match status" value="1"/>
</dbReference>
<dbReference type="SUPFAM" id="SSF55486">
    <property type="entry name" value="Metalloproteases ('zincins'), catalytic domain"/>
    <property type="match status" value="1"/>
</dbReference>
<dbReference type="RefSeq" id="WP_250939573.1">
    <property type="nucleotide sequence ID" value="NZ_JAMLJK010000005.1"/>
</dbReference>
<dbReference type="InterPro" id="IPR013856">
    <property type="entry name" value="Peptidase_M4_domain"/>
</dbReference>
<dbReference type="Gene3D" id="3.10.170.10">
    <property type="match status" value="1"/>
</dbReference>
<keyword evidence="5 8" id="KW-0862">Zinc</keyword>
<comment type="caution">
    <text evidence="11">The sequence shown here is derived from an EMBL/GenBank/DDBJ whole genome shotgun (WGS) entry which is preliminary data.</text>
</comment>
<dbReference type="EC" id="3.4.24.-" evidence="8"/>
<keyword evidence="12" id="KW-1185">Reference proteome</keyword>
<feature type="domain" description="Peptidase M4 C-terminal" evidence="10">
    <location>
        <begin position="178"/>
        <end position="345"/>
    </location>
</feature>
<dbReference type="InterPro" id="IPR001570">
    <property type="entry name" value="Peptidase_M4_C_domain"/>
</dbReference>
<reference evidence="11" key="1">
    <citation type="submission" date="2022-11" db="EMBL/GenBank/DDBJ databases">
        <title>Larsenimonas rhizosphaerae sp. nov., isolated from a tidal mudflat.</title>
        <authorList>
            <person name="Lee S.D."/>
            <person name="Kim I.S."/>
        </authorList>
    </citation>
    <scope>NUCLEOTIDE SEQUENCE</scope>
    <source>
        <strain evidence="11">GH2-1</strain>
    </source>
</reference>
<dbReference type="Pfam" id="PF01447">
    <property type="entry name" value="Peptidase_M4"/>
    <property type="match status" value="1"/>
</dbReference>
<dbReference type="InterPro" id="IPR052759">
    <property type="entry name" value="Metalloprotease_M4"/>
</dbReference>
<evidence type="ECO:0000259" key="9">
    <source>
        <dbReference type="Pfam" id="PF01447"/>
    </source>
</evidence>
<comment type="cofactor">
    <cofactor evidence="8">
        <name>Zn(2+)</name>
        <dbReference type="ChEBI" id="CHEBI:29105"/>
    </cofactor>
</comment>
<dbReference type="InterPro" id="IPR027268">
    <property type="entry name" value="Peptidase_M4/M1_CTD_sf"/>
</dbReference>
<evidence type="ECO:0000256" key="2">
    <source>
        <dbReference type="ARBA" id="ARBA00022670"/>
    </source>
</evidence>
<evidence type="ECO:0000256" key="3">
    <source>
        <dbReference type="ARBA" id="ARBA00022723"/>
    </source>
</evidence>
<feature type="active site" evidence="7">
    <location>
        <position position="168"/>
    </location>
</feature>
<feature type="domain" description="Peptidase M4" evidence="9">
    <location>
        <begin position="67"/>
        <end position="175"/>
    </location>
</feature>
<dbReference type="CDD" id="cd09597">
    <property type="entry name" value="M4_TLP"/>
    <property type="match status" value="1"/>
</dbReference>
<evidence type="ECO:0000256" key="7">
    <source>
        <dbReference type="PIRSR" id="PIRSR623612-1"/>
    </source>
</evidence>
<dbReference type="AlphaFoldDB" id="A0AA42CUI1"/>
<dbReference type="GO" id="GO:0006508">
    <property type="term" value="P:proteolysis"/>
    <property type="evidence" value="ECO:0007669"/>
    <property type="project" value="UniProtKB-KW"/>
</dbReference>
<dbReference type="GO" id="GO:0046872">
    <property type="term" value="F:metal ion binding"/>
    <property type="evidence" value="ECO:0007669"/>
    <property type="project" value="UniProtKB-UniRule"/>
</dbReference>
<dbReference type="PRINTS" id="PR00730">
    <property type="entry name" value="THERMOLYSIN"/>
</dbReference>
<organism evidence="11 12">
    <name type="scientific">Larsenimonas rhizosphaerae</name>
    <dbReference type="NCBI Taxonomy" id="2944682"/>
    <lineage>
        <taxon>Bacteria</taxon>
        <taxon>Pseudomonadati</taxon>
        <taxon>Pseudomonadota</taxon>
        <taxon>Gammaproteobacteria</taxon>
        <taxon>Oceanospirillales</taxon>
        <taxon>Halomonadaceae</taxon>
        <taxon>Larsenimonas</taxon>
    </lineage>
</organism>
<keyword evidence="2 8" id="KW-0645">Protease</keyword>
<comment type="function">
    <text evidence="8">Extracellular zinc metalloprotease.</text>
</comment>
<keyword evidence="6 8" id="KW-0482">Metalloprotease</keyword>
<evidence type="ECO:0000256" key="5">
    <source>
        <dbReference type="ARBA" id="ARBA00022833"/>
    </source>
</evidence>
<dbReference type="InterPro" id="IPR023612">
    <property type="entry name" value="Peptidase_M4"/>
</dbReference>
<dbReference type="GO" id="GO:0005576">
    <property type="term" value="C:extracellular region"/>
    <property type="evidence" value="ECO:0007669"/>
    <property type="project" value="UniProtKB-SubCell"/>
</dbReference>
<feature type="active site" description="Proton donor" evidence="7">
    <location>
        <position position="269"/>
    </location>
</feature>